<dbReference type="Pfam" id="PF19040">
    <property type="entry name" value="SGNH"/>
    <property type="match status" value="1"/>
</dbReference>
<keyword evidence="1" id="KW-0812">Transmembrane</keyword>
<gene>
    <name evidence="4" type="ORF">UM93_07655</name>
</gene>
<dbReference type="PATRIC" id="fig|1618207.4.peg.1550"/>
<dbReference type="EMBL" id="CP011005">
    <property type="protein sequence ID" value="AJT41422.1"/>
    <property type="molecule type" value="Genomic_DNA"/>
</dbReference>
<dbReference type="InterPro" id="IPR043968">
    <property type="entry name" value="SGNH"/>
</dbReference>
<accession>A0A0D4BY79</accession>
<dbReference type="PANTHER" id="PTHR23028:SF53">
    <property type="entry name" value="ACYL_TRANSF_3 DOMAIN-CONTAINING PROTEIN"/>
    <property type="match status" value="1"/>
</dbReference>
<dbReference type="GO" id="GO:0016020">
    <property type="term" value="C:membrane"/>
    <property type="evidence" value="ECO:0007669"/>
    <property type="project" value="TreeGrafter"/>
</dbReference>
<feature type="domain" description="SGNH" evidence="3">
    <location>
        <begin position="474"/>
        <end position="703"/>
    </location>
</feature>
<feature type="transmembrane region" description="Helical" evidence="1">
    <location>
        <begin position="343"/>
        <end position="360"/>
    </location>
</feature>
<feature type="transmembrane region" description="Helical" evidence="1">
    <location>
        <begin position="274"/>
        <end position="293"/>
    </location>
</feature>
<evidence type="ECO:0000256" key="1">
    <source>
        <dbReference type="SAM" id="Phobius"/>
    </source>
</evidence>
<protein>
    <submittedName>
        <fullName evidence="4">Acyltransferase</fullName>
    </submittedName>
</protein>
<proteinExistence type="predicted"/>
<feature type="transmembrane region" description="Helical" evidence="1">
    <location>
        <begin position="90"/>
        <end position="110"/>
    </location>
</feature>
<evidence type="ECO:0000313" key="4">
    <source>
        <dbReference type="EMBL" id="AJT41422.1"/>
    </source>
</evidence>
<dbReference type="RefSeq" id="WP_045074778.1">
    <property type="nucleotide sequence ID" value="NZ_CP011005.1"/>
</dbReference>
<dbReference type="KEGG" id="ari:UM93_07655"/>
<evidence type="ECO:0000313" key="5">
    <source>
        <dbReference type="Proteomes" id="UP000061839"/>
    </source>
</evidence>
<dbReference type="STRING" id="1618207.UM93_07655"/>
<sequence length="715" mass="78405">MSELKSGVLKQGSQSSPKSAVRKDIQGLRAIAVGLVVLNHLWPERLPGGYVGVDVFFVISGYLISNHLLKELEGTGKIRLGQFYARRAKRLLPASLLVATLSLVAAWVFLPFSRWLGVLQETIASSLYVENWFLAAKSVDYSARDEAASTVQHYWSLSVEEQFYLIWPLLLIGLFAVAIMLRRHKRSVTRIGILLVTIAALIFCIWITATNKSQAYFVTPARAWEFGAGALVALGLPGLLKKLSQTHRGLLLTGCQWLGYAAIVYSAFFFNEETFFPGFWALVPVLGTVLVIASGPGSVRASIGGVLEWRPFQVLGDISYSLYLWHWPLIIIAPAVLGHDLNFWNKLLILVLGILLAYLSKRFVEDPGRIKLFRGSKAWKPLLATAAAMAAVCALCGSMFYFYQGAQQAEAAAVQSFSQQACYGAGSLNPKNRCPDPFGPAKVSNMGPSETPWFNAPECKGDVNPIRLNGTAYLADCDFTQGRKATATVWLIGDSHAEQWKAAFYQLARQQSWQVKESMLGGCPFVGLKRVGFLGKPGFDPAGSARCINWSNQVSERITQEKPDKVFVSAFGSQETVDDGTGRSQQDQYATEVTKRFQAWTAAGPEIFVLRDTPLTLGEVSPDCVALNLNTPLNCSSSRSDALAVDPVAAAASSMNNPKVKVLDLSDQFCDAERCYAVIGGLQVFYGKDHVARSYMKSLTAVLEERFKQAQSDKP</sequence>
<dbReference type="GO" id="GO:0016747">
    <property type="term" value="F:acyltransferase activity, transferring groups other than amino-acyl groups"/>
    <property type="evidence" value="ECO:0007669"/>
    <property type="project" value="InterPro"/>
</dbReference>
<dbReference type="InterPro" id="IPR002656">
    <property type="entry name" value="Acyl_transf_3_dom"/>
</dbReference>
<keyword evidence="1" id="KW-0472">Membrane</keyword>
<feature type="transmembrane region" description="Helical" evidence="1">
    <location>
        <begin position="314"/>
        <end position="337"/>
    </location>
</feature>
<dbReference type="Pfam" id="PF01757">
    <property type="entry name" value="Acyl_transf_3"/>
    <property type="match status" value="1"/>
</dbReference>
<feature type="transmembrane region" description="Helical" evidence="1">
    <location>
        <begin position="188"/>
        <end position="209"/>
    </location>
</feature>
<feature type="transmembrane region" description="Helical" evidence="1">
    <location>
        <begin position="381"/>
        <end position="403"/>
    </location>
</feature>
<keyword evidence="5" id="KW-1185">Reference proteome</keyword>
<dbReference type="Proteomes" id="UP000061839">
    <property type="component" value="Chromosome"/>
</dbReference>
<evidence type="ECO:0000259" key="2">
    <source>
        <dbReference type="Pfam" id="PF01757"/>
    </source>
</evidence>
<keyword evidence="4" id="KW-0808">Transferase</keyword>
<dbReference type="OrthoDB" id="3404679at2"/>
<feature type="domain" description="Acyltransferase 3" evidence="2">
    <location>
        <begin position="24"/>
        <end position="359"/>
    </location>
</feature>
<dbReference type="AlphaFoldDB" id="A0A0D4BY79"/>
<evidence type="ECO:0000259" key="3">
    <source>
        <dbReference type="Pfam" id="PF19040"/>
    </source>
</evidence>
<name>A0A0D4BY79_9MICC</name>
<organism evidence="4 5">
    <name type="scientific">Psychromicrobium lacuslunae</name>
    <dbReference type="NCBI Taxonomy" id="1618207"/>
    <lineage>
        <taxon>Bacteria</taxon>
        <taxon>Bacillati</taxon>
        <taxon>Actinomycetota</taxon>
        <taxon>Actinomycetes</taxon>
        <taxon>Micrococcales</taxon>
        <taxon>Micrococcaceae</taxon>
        <taxon>Psychromicrobium</taxon>
    </lineage>
</organism>
<feature type="transmembrane region" description="Helical" evidence="1">
    <location>
        <begin position="221"/>
        <end position="240"/>
    </location>
</feature>
<dbReference type="HOGENOM" id="CLU_005679_10_1_11"/>
<feature type="transmembrane region" description="Helical" evidence="1">
    <location>
        <begin position="163"/>
        <end position="181"/>
    </location>
</feature>
<keyword evidence="4" id="KW-0012">Acyltransferase</keyword>
<dbReference type="PANTHER" id="PTHR23028">
    <property type="entry name" value="ACETYLTRANSFERASE"/>
    <property type="match status" value="1"/>
</dbReference>
<dbReference type="InterPro" id="IPR050879">
    <property type="entry name" value="Acyltransferase_3"/>
</dbReference>
<feature type="transmembrane region" description="Helical" evidence="1">
    <location>
        <begin position="48"/>
        <end position="69"/>
    </location>
</feature>
<feature type="transmembrane region" description="Helical" evidence="1">
    <location>
        <begin position="249"/>
        <end position="268"/>
    </location>
</feature>
<dbReference type="GO" id="GO:0009103">
    <property type="term" value="P:lipopolysaccharide biosynthetic process"/>
    <property type="evidence" value="ECO:0007669"/>
    <property type="project" value="TreeGrafter"/>
</dbReference>
<reference evidence="4 5" key="1">
    <citation type="journal article" date="2015" name="Genome Announc.">
        <title>Complete Genome Sequencing of Protease-Producing Novel Arthrobacter sp. Strain IHBB 11108 Using PacBio Single-Molecule Real-Time Sequencing Technology.</title>
        <authorList>
            <person name="Kiran S."/>
            <person name="Swarnkar M.K."/>
            <person name="Pal M."/>
            <person name="Thakur R."/>
            <person name="Tewari R."/>
            <person name="Singh A.K."/>
            <person name="Gulati A."/>
        </authorList>
    </citation>
    <scope>NUCLEOTIDE SEQUENCE [LARGE SCALE GENOMIC DNA]</scope>
    <source>
        <strain evidence="4 5">IHBB 11108</strain>
    </source>
</reference>
<keyword evidence="1" id="KW-1133">Transmembrane helix</keyword>